<dbReference type="Proteomes" id="UP000183209">
    <property type="component" value="Unassembled WGS sequence"/>
</dbReference>
<evidence type="ECO:0008006" key="3">
    <source>
        <dbReference type="Google" id="ProtNLM"/>
    </source>
</evidence>
<evidence type="ECO:0000313" key="1">
    <source>
        <dbReference type="EMBL" id="SFS95140.1"/>
    </source>
</evidence>
<gene>
    <name evidence="1" type="ORF">SAMN04487906_2291</name>
</gene>
<protein>
    <recommendedName>
        <fullName evidence="3">Membrane metalloprotease</fullName>
    </recommendedName>
</protein>
<dbReference type="OrthoDB" id="1121673at2"/>
<proteinExistence type="predicted"/>
<reference evidence="1 2" key="1">
    <citation type="submission" date="2016-10" db="EMBL/GenBank/DDBJ databases">
        <authorList>
            <person name="de Groot N.N."/>
        </authorList>
    </citation>
    <scope>NUCLEOTIDE SEQUENCE [LARGE SCALE GENOMIC DNA]</scope>
    <source>
        <strain evidence="1 2">CGMCC 1.6114</strain>
    </source>
</reference>
<dbReference type="EMBL" id="FPAG01000006">
    <property type="protein sequence ID" value="SFS95140.1"/>
    <property type="molecule type" value="Genomic_DNA"/>
</dbReference>
<evidence type="ECO:0000313" key="2">
    <source>
        <dbReference type="Proteomes" id="UP000183209"/>
    </source>
</evidence>
<sequence length="252" mass="27861">MKKALYLLLSLYIFIGCSNDSSTNDEDIKRANRQTTGASANDFLSDDNFNSLTIELIYVTGYRPNQSSIDNLESFIQERTYKPGGINFVERAIASPANSPYTIQEIADLENDYREEYNMGDNLTLSIMFIDGKSDQDEGNSVVLGTAYRNTSMVIYQNTLEQNSNGVGEPDRVMLESTVLRHELSHLFGLVDLGTPMLQDHKDEANGHHCDVQDCLMNYQVEAGSVFDMASGGTIPSLDPLCLADLKANGGK</sequence>
<dbReference type="AlphaFoldDB" id="A0A1I6U140"/>
<name>A0A1I6U140_9FLAO</name>
<accession>A0A1I6U140</accession>
<dbReference type="InterPro" id="IPR024079">
    <property type="entry name" value="MetalloPept_cat_dom_sf"/>
</dbReference>
<dbReference type="GO" id="GO:0008237">
    <property type="term" value="F:metallopeptidase activity"/>
    <property type="evidence" value="ECO:0007669"/>
    <property type="project" value="InterPro"/>
</dbReference>
<organism evidence="1 2">
    <name type="scientific">Zhouia amylolytica</name>
    <dbReference type="NCBI Taxonomy" id="376730"/>
    <lineage>
        <taxon>Bacteria</taxon>
        <taxon>Pseudomonadati</taxon>
        <taxon>Bacteroidota</taxon>
        <taxon>Flavobacteriia</taxon>
        <taxon>Flavobacteriales</taxon>
        <taxon>Flavobacteriaceae</taxon>
        <taxon>Zhouia</taxon>
    </lineage>
</organism>
<dbReference type="RefSeq" id="WP_038260903.1">
    <property type="nucleotide sequence ID" value="NZ_FPAG01000006.1"/>
</dbReference>
<dbReference type="PROSITE" id="PS51257">
    <property type="entry name" value="PROKAR_LIPOPROTEIN"/>
    <property type="match status" value="1"/>
</dbReference>
<dbReference type="Gene3D" id="3.40.390.10">
    <property type="entry name" value="Collagenase (Catalytic Domain)"/>
    <property type="match status" value="1"/>
</dbReference>